<keyword evidence="1" id="KW-0175">Coiled coil</keyword>
<gene>
    <name evidence="3" type="ORF">Ga0074115_12351</name>
    <name evidence="4" type="ORF">Ga0076813_15969</name>
</gene>
<dbReference type="OrthoDB" id="5880116at2"/>
<feature type="chain" id="PRO_5007432555" description="DUF3450 domain-containing protein" evidence="2">
    <location>
        <begin position="24"/>
        <end position="255"/>
    </location>
</feature>
<evidence type="ECO:0008006" key="7">
    <source>
        <dbReference type="Google" id="ProtNLM"/>
    </source>
</evidence>
<dbReference type="PIRSF" id="PIRSF028069">
    <property type="entry name" value="UCP028069"/>
    <property type="match status" value="1"/>
</dbReference>
<dbReference type="AlphaFoldDB" id="A0A0T5YYP3"/>
<keyword evidence="2" id="KW-0732">Signal</keyword>
<comment type="caution">
    <text evidence="3">The sequence shown here is derived from an EMBL/GenBank/DDBJ whole genome shotgun (WGS) entry which is preliminary data.</text>
</comment>
<evidence type="ECO:0000313" key="3">
    <source>
        <dbReference type="EMBL" id="KRT55744.1"/>
    </source>
</evidence>
<dbReference type="EMBL" id="LMXI01000098">
    <property type="protein sequence ID" value="KRT59727.1"/>
    <property type="molecule type" value="Genomic_DNA"/>
</dbReference>
<feature type="signal peptide" evidence="2">
    <location>
        <begin position="1"/>
        <end position="23"/>
    </location>
</feature>
<keyword evidence="6" id="KW-1185">Reference proteome</keyword>
<dbReference type="STRING" id="54398.Ga0074115_12351"/>
<name>A0A0T5YYP3_9GAMM</name>
<organism evidence="3 6">
    <name type="scientific">endosymbiont of Ridgeia piscesae</name>
    <dbReference type="NCBI Taxonomy" id="54398"/>
    <lineage>
        <taxon>Bacteria</taxon>
        <taxon>Pseudomonadati</taxon>
        <taxon>Pseudomonadota</taxon>
        <taxon>Gammaproteobacteria</taxon>
        <taxon>sulfur-oxidizing symbionts</taxon>
    </lineage>
</organism>
<dbReference type="Proteomes" id="UP000051276">
    <property type="component" value="Unassembled WGS sequence"/>
</dbReference>
<dbReference type="RefSeq" id="WP_057955734.1">
    <property type="nucleotide sequence ID" value="NZ_KQ556890.1"/>
</dbReference>
<protein>
    <recommendedName>
        <fullName evidence="7">DUF3450 domain-containing protein</fullName>
    </recommendedName>
</protein>
<proteinExistence type="predicted"/>
<dbReference type="InterPro" id="IPR016866">
    <property type="entry name" value="UCP028069"/>
</dbReference>
<feature type="coiled-coil region" evidence="1">
    <location>
        <begin position="47"/>
        <end position="105"/>
    </location>
</feature>
<evidence type="ECO:0000313" key="6">
    <source>
        <dbReference type="Proteomes" id="UP000051634"/>
    </source>
</evidence>
<evidence type="ECO:0000313" key="5">
    <source>
        <dbReference type="Proteomes" id="UP000051276"/>
    </source>
</evidence>
<dbReference type="Pfam" id="PF11932">
    <property type="entry name" value="DUF3450"/>
    <property type="match status" value="1"/>
</dbReference>
<dbReference type="PATRIC" id="fig|54398.3.peg.2440"/>
<reference evidence="5 6" key="1">
    <citation type="submission" date="2015-11" db="EMBL/GenBank/DDBJ databases">
        <title>The genome of Candidatus Endoriftia persephone in Ridgeia piscesae and population structure of the North Eastern Pacific vestimentiferan symbionts.</title>
        <authorList>
            <person name="Perez M."/>
            <person name="Juniper K.S."/>
        </authorList>
    </citation>
    <scope>NUCLEOTIDE SEQUENCE [LARGE SCALE GENOMIC DNA]</scope>
    <source>
        <strain evidence="4">Ind10</strain>
        <strain evidence="3">Ind11</strain>
    </source>
</reference>
<evidence type="ECO:0000256" key="2">
    <source>
        <dbReference type="SAM" id="SignalP"/>
    </source>
</evidence>
<accession>A0A0T5YYP3</accession>
<sequence length="255" mass="29401">MRISLKPGLALLLGLNLAATLQADPLQQALQEQRRADQEAITSQQRVEQLDDEARHLLEQWRQASAELERVESYNRLREKQLVAQQQELESLERQQQALQQTRHEIGPLTSRMTEVLEQFVALDIPFLLQERQQRVQQLRELESQPDTDLAERFRRLLEAYQIESEYGRTIEAYQGVLEADGGERMVDFLRIGRVGLFYRTLDGSQAGIWDVADKSWRGLDEDAGREIDRAIRVARKQLPPDLLLLPVPAAEVVQ</sequence>
<evidence type="ECO:0000256" key="1">
    <source>
        <dbReference type="SAM" id="Coils"/>
    </source>
</evidence>
<dbReference type="EMBL" id="LDXT01000074">
    <property type="protein sequence ID" value="KRT55744.1"/>
    <property type="molecule type" value="Genomic_DNA"/>
</dbReference>
<dbReference type="Proteomes" id="UP000051634">
    <property type="component" value="Unassembled WGS sequence"/>
</dbReference>
<evidence type="ECO:0000313" key="4">
    <source>
        <dbReference type="EMBL" id="KRT59727.1"/>
    </source>
</evidence>